<keyword evidence="3" id="KW-1185">Reference proteome</keyword>
<feature type="compositionally biased region" description="Basic and acidic residues" evidence="1">
    <location>
        <begin position="103"/>
        <end position="121"/>
    </location>
</feature>
<dbReference type="Proteomes" id="UP000039046">
    <property type="component" value="Unassembled WGS sequence"/>
</dbReference>
<evidence type="ECO:0000256" key="1">
    <source>
        <dbReference type="SAM" id="MobiDB-lite"/>
    </source>
</evidence>
<dbReference type="HOGENOM" id="CLU_649217_0_0_1"/>
<reference evidence="2 3" key="1">
    <citation type="journal article" date="2015" name="Genome Announc.">
        <title>Draft Genome Sequence and Gene Annotation of the Entomopathogenic Fungus Verticillium hemipterigenum.</title>
        <authorList>
            <person name="Horn F."/>
            <person name="Habel A."/>
            <person name="Scharf D.H."/>
            <person name="Dworschak J."/>
            <person name="Brakhage A.A."/>
            <person name="Guthke R."/>
            <person name="Hertweck C."/>
            <person name="Linde J."/>
        </authorList>
    </citation>
    <scope>NUCLEOTIDE SEQUENCE [LARGE SCALE GENOMIC DNA]</scope>
</reference>
<dbReference type="EMBL" id="CDHN01000004">
    <property type="protein sequence ID" value="CEJ92003.1"/>
    <property type="molecule type" value="Genomic_DNA"/>
</dbReference>
<feature type="region of interest" description="Disordered" evidence="1">
    <location>
        <begin position="1"/>
        <end position="28"/>
    </location>
</feature>
<dbReference type="AlphaFoldDB" id="A0A0A1TM30"/>
<name>A0A0A1TM30_9HYPO</name>
<evidence type="ECO:0000313" key="2">
    <source>
        <dbReference type="EMBL" id="CEJ92003.1"/>
    </source>
</evidence>
<gene>
    <name evidence="2" type="ORF">VHEMI07684</name>
</gene>
<evidence type="ECO:0000313" key="3">
    <source>
        <dbReference type="Proteomes" id="UP000039046"/>
    </source>
</evidence>
<feature type="region of interest" description="Disordered" evidence="1">
    <location>
        <begin position="103"/>
        <end position="124"/>
    </location>
</feature>
<sequence>MADTEWEWDDPPDETYNSDPDEIYSSPQVDTNSTFYRLRWQVRDGPIWENIRVLEDGCKADSTQRPFQNETGRLHEISSLPFSVNPVQAIIVTIQGLNGMQDWKEKDGSWSPRRQDRDSMPRVRVSASEGRDFVSIGDYVMAVNKLLVSQRSKILKERGLLDDGVEWPPDTELWVDPTSANEINFFNTRQHQLEDEWEELAVFTSVQQYSESIRHGSDKREEYVPVYPATLKSDEEFAALAGAWSSLAFLRLRWKVCDGPVSENITVLKDVFDPYSSESPFQDESGNYHEIASLPFSRPPRPHLEITIDQVDGLEGWKCDGVDDRWSPERNDPSSAPRLDITAGEGRDFISIGDYISQTYEWLAALRPKILKEVGLNTDEREWEPDTELWLDPRFPENISFVQNREGTAWKDWQQIAQKASQG</sequence>
<proteinExistence type="predicted"/>
<protein>
    <submittedName>
        <fullName evidence="2">Uncharacterized protein</fullName>
    </submittedName>
</protein>
<organism evidence="2 3">
    <name type="scientific">[Torrubiella] hemipterigena</name>
    <dbReference type="NCBI Taxonomy" id="1531966"/>
    <lineage>
        <taxon>Eukaryota</taxon>
        <taxon>Fungi</taxon>
        <taxon>Dikarya</taxon>
        <taxon>Ascomycota</taxon>
        <taxon>Pezizomycotina</taxon>
        <taxon>Sordariomycetes</taxon>
        <taxon>Hypocreomycetidae</taxon>
        <taxon>Hypocreales</taxon>
        <taxon>Clavicipitaceae</taxon>
        <taxon>Clavicipitaceae incertae sedis</taxon>
        <taxon>'Torrubiella' clade</taxon>
    </lineage>
</organism>
<accession>A0A0A1TM30</accession>
<dbReference type="OrthoDB" id="3944545at2759"/>
<feature type="compositionally biased region" description="Acidic residues" evidence="1">
    <location>
        <begin position="1"/>
        <end position="13"/>
    </location>
</feature>